<dbReference type="Proteomes" id="UP000470837">
    <property type="component" value="Unassembled WGS sequence"/>
</dbReference>
<evidence type="ECO:0000313" key="2">
    <source>
        <dbReference type="EMBL" id="MUU40825.1"/>
    </source>
</evidence>
<evidence type="ECO:0000313" key="3">
    <source>
        <dbReference type="Proteomes" id="UP000470837"/>
    </source>
</evidence>
<keyword evidence="1" id="KW-1133">Transmembrane helix</keyword>
<feature type="transmembrane region" description="Helical" evidence="1">
    <location>
        <begin position="121"/>
        <end position="146"/>
    </location>
</feature>
<feature type="transmembrane region" description="Helical" evidence="1">
    <location>
        <begin position="158"/>
        <end position="179"/>
    </location>
</feature>
<evidence type="ECO:0008006" key="4">
    <source>
        <dbReference type="Google" id="ProtNLM"/>
    </source>
</evidence>
<keyword evidence="1" id="KW-0812">Transmembrane</keyword>
<name>A0ABD6HID0_HELPX</name>
<dbReference type="EMBL" id="WADI01000006">
    <property type="protein sequence ID" value="MUU40825.1"/>
    <property type="molecule type" value="Genomic_DNA"/>
</dbReference>
<feature type="transmembrane region" description="Helical" evidence="1">
    <location>
        <begin position="28"/>
        <end position="47"/>
    </location>
</feature>
<dbReference type="AlphaFoldDB" id="A0ABD6HID0"/>
<protein>
    <recommendedName>
        <fullName evidence="4">3-deoxy-d-manno-octulosonic acid hydrolase subunit 1</fullName>
    </recommendedName>
</protein>
<feature type="transmembrane region" description="Helical" evidence="1">
    <location>
        <begin position="95"/>
        <end position="115"/>
    </location>
</feature>
<accession>A0ABD6HID0</accession>
<proteinExistence type="predicted"/>
<organism evidence="2 3">
    <name type="scientific">Helicobacter pylori</name>
    <name type="common">Campylobacter pylori</name>
    <dbReference type="NCBI Taxonomy" id="210"/>
    <lineage>
        <taxon>Bacteria</taxon>
        <taxon>Pseudomonadati</taxon>
        <taxon>Campylobacterota</taxon>
        <taxon>Epsilonproteobacteria</taxon>
        <taxon>Campylobacterales</taxon>
        <taxon>Helicobacteraceae</taxon>
        <taxon>Helicobacter</taxon>
    </lineage>
</organism>
<keyword evidence="1" id="KW-0472">Membrane</keyword>
<feature type="transmembrane region" description="Helical" evidence="1">
    <location>
        <begin position="6"/>
        <end position="21"/>
    </location>
</feature>
<reference evidence="2 3" key="1">
    <citation type="journal article" date="2020" name="J. Clin. Microbiol.">
        <title>Helicobacter pylori infections in the Bronx, New York: Surveying Antibiotic Susceptibility and Strain Lineage by Whole-genome Sequencing.</title>
        <authorList>
            <person name="Saranathan R."/>
            <person name="Levi M.H."/>
            <person name="Wattam A.R."/>
            <person name="Malek A."/>
            <person name="Asare E."/>
            <person name="Behin D.S."/>
            <person name="Pan D.H."/>
            <person name="Jacobs W.R."/>
            <person name="Szymczak W.A."/>
        </authorList>
    </citation>
    <scope>NUCLEOTIDE SEQUENCE [LARGE SCALE GENOMIC DNA]</scope>
    <source>
        <strain evidence="2 3">MHP34</strain>
    </source>
</reference>
<feature type="transmembrane region" description="Helical" evidence="1">
    <location>
        <begin position="53"/>
        <end position="75"/>
    </location>
</feature>
<evidence type="ECO:0000256" key="1">
    <source>
        <dbReference type="SAM" id="Phobius"/>
    </source>
</evidence>
<comment type="caution">
    <text evidence="2">The sequence shown here is derived from an EMBL/GenBank/DDBJ whole genome shotgun (WGS) entry which is preliminary data.</text>
</comment>
<sequence length="187" mass="21287">MLISSSYTLSFVWLFLIFFFFKHKALSLRFSLSLISMILSNIAFKSSLSLNEFLSSFTAPLSPFSCLLILAYVSFSCRMLKKPPLEALQSYSVMLFFNLLLLTDILGFLPFSIYHHFMASLIFSALFCGSLFLSSPLLGVIALVALSSSLLMRSNFQILDSLLDFPLFLFVFFKTLSLVQKRLYPRL</sequence>
<gene>
    <name evidence="2" type="ORF">F7209_03515</name>
</gene>
<dbReference type="RefSeq" id="WP_156541764.1">
    <property type="nucleotide sequence ID" value="NZ_WADI01000006.1"/>
</dbReference>